<evidence type="ECO:0000313" key="4">
    <source>
        <dbReference type="Proteomes" id="UP001500567"/>
    </source>
</evidence>
<dbReference type="InterPro" id="IPR012337">
    <property type="entry name" value="RNaseH-like_sf"/>
</dbReference>
<dbReference type="Pfam" id="PF14706">
    <property type="entry name" value="Tnp_DNA_bind"/>
    <property type="match status" value="1"/>
</dbReference>
<name>A0ABP7RX33_9BACT</name>
<gene>
    <name evidence="3" type="ORF">GCM10022408_13920</name>
</gene>
<feature type="compositionally biased region" description="Low complexity" evidence="1">
    <location>
        <begin position="131"/>
        <end position="140"/>
    </location>
</feature>
<dbReference type="EMBL" id="BAABDJ010000007">
    <property type="protein sequence ID" value="GAA4003557.1"/>
    <property type="molecule type" value="Genomic_DNA"/>
</dbReference>
<dbReference type="Gene3D" id="1.10.246.40">
    <property type="entry name" value="Tn5 transposase, domain 1"/>
    <property type="match status" value="1"/>
</dbReference>
<evidence type="ECO:0000313" key="3">
    <source>
        <dbReference type="EMBL" id="GAA4003557.1"/>
    </source>
</evidence>
<evidence type="ECO:0000259" key="2">
    <source>
        <dbReference type="Pfam" id="PF14706"/>
    </source>
</evidence>
<accession>A0ABP7RX33</accession>
<protein>
    <recommendedName>
        <fullName evidence="2">Transposase Tn5-like N-terminal domain-containing protein</fullName>
    </recommendedName>
</protein>
<comment type="caution">
    <text evidence="3">The sequence shown here is derived from an EMBL/GenBank/DDBJ whole genome shotgun (WGS) entry which is preliminary data.</text>
</comment>
<dbReference type="Proteomes" id="UP001500567">
    <property type="component" value="Unassembled WGS sequence"/>
</dbReference>
<evidence type="ECO:0000256" key="1">
    <source>
        <dbReference type="SAM" id="MobiDB-lite"/>
    </source>
</evidence>
<dbReference type="InterPro" id="IPR014735">
    <property type="entry name" value="Transposase_Tn5-like_N"/>
</dbReference>
<feature type="region of interest" description="Disordered" evidence="1">
    <location>
        <begin position="108"/>
        <end position="150"/>
    </location>
</feature>
<sequence>MRISTHFGDPQQWAHTHFAGVALGDVRRSRWVVQLAAGWAREPGASIPCLSQGQAYASKAAYHLPGQAQTTPDALQNPPRQLVAQQLPAPGTYLLVEDTSELSWPEAAGRRPGLGPVGPGKATSQGGGCTRWWPPAGPRRTPTRPPNGPPCRCWAC</sequence>
<organism evidence="3 4">
    <name type="scientific">Hymenobacter fastidiosus</name>
    <dbReference type="NCBI Taxonomy" id="486264"/>
    <lineage>
        <taxon>Bacteria</taxon>
        <taxon>Pseudomonadati</taxon>
        <taxon>Bacteroidota</taxon>
        <taxon>Cytophagia</taxon>
        <taxon>Cytophagales</taxon>
        <taxon>Hymenobacteraceae</taxon>
        <taxon>Hymenobacter</taxon>
    </lineage>
</organism>
<feature type="domain" description="Transposase Tn5-like N-terminal" evidence="2">
    <location>
        <begin position="11"/>
        <end position="64"/>
    </location>
</feature>
<dbReference type="InterPro" id="IPR038215">
    <property type="entry name" value="TN5-like_N_sf"/>
</dbReference>
<dbReference type="RefSeq" id="WP_425553583.1">
    <property type="nucleotide sequence ID" value="NZ_BAABDJ010000007.1"/>
</dbReference>
<proteinExistence type="predicted"/>
<dbReference type="SUPFAM" id="SSF53098">
    <property type="entry name" value="Ribonuclease H-like"/>
    <property type="match status" value="1"/>
</dbReference>
<reference evidence="4" key="1">
    <citation type="journal article" date="2019" name="Int. J. Syst. Evol. Microbiol.">
        <title>The Global Catalogue of Microorganisms (GCM) 10K type strain sequencing project: providing services to taxonomists for standard genome sequencing and annotation.</title>
        <authorList>
            <consortium name="The Broad Institute Genomics Platform"/>
            <consortium name="The Broad Institute Genome Sequencing Center for Infectious Disease"/>
            <person name="Wu L."/>
            <person name="Ma J."/>
        </authorList>
    </citation>
    <scope>NUCLEOTIDE SEQUENCE [LARGE SCALE GENOMIC DNA]</scope>
    <source>
        <strain evidence="4">JCM 17224</strain>
    </source>
</reference>
<keyword evidence="4" id="KW-1185">Reference proteome</keyword>